<dbReference type="PANTHER" id="PTHR33021">
    <property type="entry name" value="BLUE COPPER PROTEIN"/>
    <property type="match status" value="1"/>
</dbReference>
<dbReference type="Pfam" id="PF02298">
    <property type="entry name" value="Cu_bind_like"/>
    <property type="match status" value="1"/>
</dbReference>
<dbReference type="PANTHER" id="PTHR33021:SF70">
    <property type="entry name" value="PHYTOCYANIN DOMAIN-CONTAINING PROTEIN"/>
    <property type="match status" value="1"/>
</dbReference>
<proteinExistence type="predicted"/>
<dbReference type="SUPFAM" id="SSF49503">
    <property type="entry name" value="Cupredoxins"/>
    <property type="match status" value="1"/>
</dbReference>
<dbReference type="Gene3D" id="2.60.40.420">
    <property type="entry name" value="Cupredoxins - blue copper proteins"/>
    <property type="match status" value="1"/>
</dbReference>
<feature type="signal peptide" evidence="5">
    <location>
        <begin position="1"/>
        <end position="24"/>
    </location>
</feature>
<dbReference type="Proteomes" id="UP000652761">
    <property type="component" value="Unassembled WGS sequence"/>
</dbReference>
<gene>
    <name evidence="7" type="ORF">Taro_007631</name>
</gene>
<dbReference type="FunFam" id="2.60.40.420:FF:000003">
    <property type="entry name" value="Blue copper"/>
    <property type="match status" value="1"/>
</dbReference>
<dbReference type="GO" id="GO:0046872">
    <property type="term" value="F:metal ion binding"/>
    <property type="evidence" value="ECO:0007669"/>
    <property type="project" value="UniProtKB-KW"/>
</dbReference>
<dbReference type="OrthoDB" id="581242at2759"/>
<feature type="domain" description="Phytocyanin" evidence="6">
    <location>
        <begin position="25"/>
        <end position="123"/>
    </location>
</feature>
<dbReference type="PROSITE" id="PS00196">
    <property type="entry name" value="COPPER_BLUE"/>
    <property type="match status" value="1"/>
</dbReference>
<dbReference type="InterPro" id="IPR003245">
    <property type="entry name" value="Phytocyanin_dom"/>
</dbReference>
<dbReference type="PROSITE" id="PS51485">
    <property type="entry name" value="PHYTOCYANIN"/>
    <property type="match status" value="1"/>
</dbReference>
<dbReference type="GO" id="GO:0009055">
    <property type="term" value="F:electron transfer activity"/>
    <property type="evidence" value="ECO:0007669"/>
    <property type="project" value="InterPro"/>
</dbReference>
<keyword evidence="8" id="KW-1185">Reference proteome</keyword>
<dbReference type="EMBL" id="NMUH01000242">
    <property type="protein sequence ID" value="MQL75253.1"/>
    <property type="molecule type" value="Genomic_DNA"/>
</dbReference>
<name>A0A843U0X8_COLES</name>
<protein>
    <recommendedName>
        <fullName evidence="6">Phytocyanin domain-containing protein</fullName>
    </recommendedName>
</protein>
<keyword evidence="3" id="KW-0325">Glycoprotein</keyword>
<evidence type="ECO:0000256" key="2">
    <source>
        <dbReference type="ARBA" id="ARBA00023008"/>
    </source>
</evidence>
<accession>A0A843U0X8</accession>
<evidence type="ECO:0000256" key="1">
    <source>
        <dbReference type="ARBA" id="ARBA00022723"/>
    </source>
</evidence>
<dbReference type="GO" id="GO:0005886">
    <property type="term" value="C:plasma membrane"/>
    <property type="evidence" value="ECO:0007669"/>
    <property type="project" value="TreeGrafter"/>
</dbReference>
<keyword evidence="1" id="KW-0479">Metal-binding</keyword>
<dbReference type="InterPro" id="IPR039391">
    <property type="entry name" value="Phytocyanin-like"/>
</dbReference>
<evidence type="ECO:0000313" key="7">
    <source>
        <dbReference type="EMBL" id="MQL75253.1"/>
    </source>
</evidence>
<comment type="caution">
    <text evidence="7">The sequence shown here is derived from an EMBL/GenBank/DDBJ whole genome shotgun (WGS) entry which is preliminary data.</text>
</comment>
<feature type="compositionally biased region" description="Low complexity" evidence="4">
    <location>
        <begin position="138"/>
        <end position="148"/>
    </location>
</feature>
<sequence>MSAALPLLPLCALAVLCLVPTSSAAVYNVGDSAGWDISADLDKWPVGKNFAVGDVLSFQYSSYHSVKEVDKSGFDNCSTANILRSGAGGNTTIPLTTAGDRYFICGVPSHCFGGMRLHVSVSAAPGTGEPRSGNQPTDSPVPSSDGSGGDPSVVFGGFSRAARGYSKHVGWWCGIVGAAIWLLAPGS</sequence>
<evidence type="ECO:0000313" key="8">
    <source>
        <dbReference type="Proteomes" id="UP000652761"/>
    </source>
</evidence>
<organism evidence="7 8">
    <name type="scientific">Colocasia esculenta</name>
    <name type="common">Wild taro</name>
    <name type="synonym">Arum esculentum</name>
    <dbReference type="NCBI Taxonomy" id="4460"/>
    <lineage>
        <taxon>Eukaryota</taxon>
        <taxon>Viridiplantae</taxon>
        <taxon>Streptophyta</taxon>
        <taxon>Embryophyta</taxon>
        <taxon>Tracheophyta</taxon>
        <taxon>Spermatophyta</taxon>
        <taxon>Magnoliopsida</taxon>
        <taxon>Liliopsida</taxon>
        <taxon>Araceae</taxon>
        <taxon>Aroideae</taxon>
        <taxon>Colocasieae</taxon>
        <taxon>Colocasia</taxon>
    </lineage>
</organism>
<evidence type="ECO:0000256" key="5">
    <source>
        <dbReference type="SAM" id="SignalP"/>
    </source>
</evidence>
<keyword evidence="5" id="KW-0732">Signal</keyword>
<feature type="region of interest" description="Disordered" evidence="4">
    <location>
        <begin position="123"/>
        <end position="148"/>
    </location>
</feature>
<dbReference type="InterPro" id="IPR008972">
    <property type="entry name" value="Cupredoxin"/>
</dbReference>
<keyword evidence="2" id="KW-0186">Copper</keyword>
<dbReference type="AlphaFoldDB" id="A0A843U0X8"/>
<dbReference type="CDD" id="cd04216">
    <property type="entry name" value="Phytocyanin"/>
    <property type="match status" value="1"/>
</dbReference>
<evidence type="ECO:0000256" key="3">
    <source>
        <dbReference type="ARBA" id="ARBA00023180"/>
    </source>
</evidence>
<reference evidence="7" key="1">
    <citation type="submission" date="2017-07" db="EMBL/GenBank/DDBJ databases">
        <title>Taro Niue Genome Assembly and Annotation.</title>
        <authorList>
            <person name="Atibalentja N."/>
            <person name="Keating K."/>
            <person name="Fields C.J."/>
        </authorList>
    </citation>
    <scope>NUCLEOTIDE SEQUENCE</scope>
    <source>
        <strain evidence="7">Niue_2</strain>
        <tissue evidence="7">Leaf</tissue>
    </source>
</reference>
<feature type="chain" id="PRO_5032634178" description="Phytocyanin domain-containing protein" evidence="5">
    <location>
        <begin position="25"/>
        <end position="187"/>
    </location>
</feature>
<dbReference type="InterPro" id="IPR028871">
    <property type="entry name" value="BlueCu_1_BS"/>
</dbReference>
<evidence type="ECO:0000259" key="6">
    <source>
        <dbReference type="PROSITE" id="PS51485"/>
    </source>
</evidence>
<evidence type="ECO:0000256" key="4">
    <source>
        <dbReference type="SAM" id="MobiDB-lite"/>
    </source>
</evidence>